<proteinExistence type="predicted"/>
<evidence type="ECO:0000313" key="1">
    <source>
        <dbReference type="EMBL" id="OMD43504.1"/>
    </source>
</evidence>
<comment type="caution">
    <text evidence="1">The sequence shown here is derived from an EMBL/GenBank/DDBJ whole genome shotgun (WGS) entry which is preliminary data.</text>
</comment>
<dbReference type="RefSeq" id="WP_076117189.1">
    <property type="nucleotide sequence ID" value="NZ_MPTN01000025.1"/>
</dbReference>
<evidence type="ECO:0000313" key="2">
    <source>
        <dbReference type="EMBL" id="OME16609.1"/>
    </source>
</evidence>
<dbReference type="EMBL" id="MPTO01000019">
    <property type="protein sequence ID" value="OME16609.1"/>
    <property type="molecule type" value="Genomic_DNA"/>
</dbReference>
<evidence type="ECO:0000313" key="4">
    <source>
        <dbReference type="Proteomes" id="UP000187439"/>
    </source>
</evidence>
<organism evidence="1 4">
    <name type="scientific">Paenibacillus odorifer</name>
    <dbReference type="NCBI Taxonomy" id="189426"/>
    <lineage>
        <taxon>Bacteria</taxon>
        <taxon>Bacillati</taxon>
        <taxon>Bacillota</taxon>
        <taxon>Bacilli</taxon>
        <taxon>Bacillales</taxon>
        <taxon>Paenibacillaceae</taxon>
        <taxon>Paenibacillus</taxon>
    </lineage>
</organism>
<reference evidence="3 4" key="1">
    <citation type="submission" date="2016-10" db="EMBL/GenBank/DDBJ databases">
        <title>Paenibacillus species isolates.</title>
        <authorList>
            <person name="Beno S.M."/>
        </authorList>
    </citation>
    <scope>NUCLEOTIDE SEQUENCE [LARGE SCALE GENOMIC DNA]</scope>
    <source>
        <strain evidence="1 4">FSL H7-0710</strain>
        <strain evidence="2 3">FSL H7-0918</strain>
    </source>
</reference>
<accession>A0A1R0YU26</accession>
<evidence type="ECO:0000313" key="3">
    <source>
        <dbReference type="Proteomes" id="UP000187323"/>
    </source>
</evidence>
<protein>
    <submittedName>
        <fullName evidence="1">Uncharacterized protein</fullName>
    </submittedName>
</protein>
<sequence>MNWGDYYDLEALIRLQAGIRAYWCLQAGQVLTHREQLHIGKNRRGEAVEAASSRLLWFCPFTDINY</sequence>
<name>A0A1R0YU26_9BACL</name>
<gene>
    <name evidence="2" type="ORF">BSK47_20345</name>
    <name evidence="1" type="ORF">BSK52_03595</name>
</gene>
<dbReference type="Proteomes" id="UP000187439">
    <property type="component" value="Unassembled WGS sequence"/>
</dbReference>
<dbReference type="EMBL" id="MPTC01000002">
    <property type="protein sequence ID" value="OMD43504.1"/>
    <property type="molecule type" value="Genomic_DNA"/>
</dbReference>
<dbReference type="Proteomes" id="UP000187323">
    <property type="component" value="Unassembled WGS sequence"/>
</dbReference>
<dbReference type="AlphaFoldDB" id="A0A1R0YU26"/>